<proteinExistence type="predicted"/>
<evidence type="ECO:0000313" key="3">
    <source>
        <dbReference type="Proteomes" id="UP000670475"/>
    </source>
</evidence>
<evidence type="ECO:0000256" key="1">
    <source>
        <dbReference type="SAM" id="MobiDB-lite"/>
    </source>
</evidence>
<dbReference type="EMBL" id="JAGIQL010000035">
    <property type="protein sequence ID" value="MBP0458156.1"/>
    <property type="molecule type" value="Genomic_DNA"/>
</dbReference>
<evidence type="ECO:0000313" key="2">
    <source>
        <dbReference type="EMBL" id="MBP0458156.1"/>
    </source>
</evidence>
<reference evidence="2" key="1">
    <citation type="submission" date="2021-03" db="EMBL/GenBank/DDBJ databases">
        <title>Whole genome sequence of Streptomyces bomunensis MMS17-BM035.</title>
        <authorList>
            <person name="Lee J.H."/>
        </authorList>
    </citation>
    <scope>NUCLEOTIDE SEQUENCE</scope>
    <source>
        <strain evidence="2">MMS17-BM035</strain>
    </source>
</reference>
<accession>A0A940MD26</accession>
<sequence length="80" mass="8162">MHVDDVEDVDETAQLAAGAGAVAAGYLHPGHGGPVRWHVVRQVAHVHGAQGRGDAPERAVAGAHGDPEGARGTRCRAVLS</sequence>
<name>A0A940MD26_9ACTN</name>
<protein>
    <submittedName>
        <fullName evidence="2">Uncharacterized protein</fullName>
    </submittedName>
</protein>
<dbReference type="RefSeq" id="WP_209339920.1">
    <property type="nucleotide sequence ID" value="NZ_JAGIQL010000035.1"/>
</dbReference>
<organism evidence="2 3">
    <name type="scientific">Streptomyces montanisoli</name>
    <dbReference type="NCBI Taxonomy" id="2798581"/>
    <lineage>
        <taxon>Bacteria</taxon>
        <taxon>Bacillati</taxon>
        <taxon>Actinomycetota</taxon>
        <taxon>Actinomycetes</taxon>
        <taxon>Kitasatosporales</taxon>
        <taxon>Streptomycetaceae</taxon>
        <taxon>Streptomyces</taxon>
    </lineage>
</organism>
<gene>
    <name evidence="2" type="ORF">JFN87_11675</name>
</gene>
<comment type="caution">
    <text evidence="2">The sequence shown here is derived from an EMBL/GenBank/DDBJ whole genome shotgun (WGS) entry which is preliminary data.</text>
</comment>
<dbReference type="AlphaFoldDB" id="A0A940MD26"/>
<feature type="region of interest" description="Disordered" evidence="1">
    <location>
        <begin position="46"/>
        <end position="80"/>
    </location>
</feature>
<dbReference type="Proteomes" id="UP000670475">
    <property type="component" value="Unassembled WGS sequence"/>
</dbReference>
<keyword evidence="3" id="KW-1185">Reference proteome</keyword>